<dbReference type="PANTHER" id="PTHR10983">
    <property type="entry name" value="1-ACYLGLYCEROL-3-PHOSPHATE ACYLTRANSFERASE-RELATED"/>
    <property type="match status" value="1"/>
</dbReference>
<keyword evidence="3" id="KW-0012">Acyltransferase</keyword>
<dbReference type="AlphaFoldDB" id="A0A1Y0I666"/>
<dbReference type="Proteomes" id="UP000196027">
    <property type="component" value="Chromosome"/>
</dbReference>
<sequence>MHRILPHWFRGLLVLLSILILTSVFLPLIILVAILRLLTPGTRNRQRFAEVTRGITGLLLGLCNRLTTMINGISWEITGRTNLEANQRYIIVCNHQSSADRWVLHTVFAKKIPLVAYIVNDSTVRIPVIGLILWALEFPSLKRLDKVAQDTTANTLCYFPEGKRFNRKAHKNEHSIYKYLLNPRSTSLTAVASKYVRKHQDIRILDVTIHYPSAIEPCLWDYFSGRLQTIQAVVEMPITPAHPEDYDEWLEERWCKKDDLLSELNRAIPLAPGNCKTV</sequence>
<evidence type="ECO:0000259" key="2">
    <source>
        <dbReference type="SMART" id="SM00563"/>
    </source>
</evidence>
<reference evidence="3 4" key="1">
    <citation type="submission" date="2017-05" db="EMBL/GenBank/DDBJ databases">
        <title>Genomic insights into alkan degradation activity of Oleiphilus messinensis.</title>
        <authorList>
            <person name="Kozyavkin S.A."/>
            <person name="Slesarev A.I."/>
            <person name="Golyshin P.N."/>
            <person name="Korzhenkov A."/>
            <person name="Golyshina O.N."/>
            <person name="Toshchakov S.V."/>
        </authorList>
    </citation>
    <scope>NUCLEOTIDE SEQUENCE [LARGE SCALE GENOMIC DNA]</scope>
    <source>
        <strain evidence="3 4">ME102</strain>
    </source>
</reference>
<evidence type="ECO:0000313" key="4">
    <source>
        <dbReference type="Proteomes" id="UP000196027"/>
    </source>
</evidence>
<dbReference type="GO" id="GO:0012505">
    <property type="term" value="C:endomembrane system"/>
    <property type="evidence" value="ECO:0007669"/>
    <property type="project" value="TreeGrafter"/>
</dbReference>
<dbReference type="CDD" id="cd07990">
    <property type="entry name" value="LPLAT_LCLAT1-like"/>
    <property type="match status" value="1"/>
</dbReference>
<dbReference type="EMBL" id="CP021425">
    <property type="protein sequence ID" value="ARU55987.1"/>
    <property type="molecule type" value="Genomic_DNA"/>
</dbReference>
<organism evidence="3 4">
    <name type="scientific">Oleiphilus messinensis</name>
    <dbReference type="NCBI Taxonomy" id="141451"/>
    <lineage>
        <taxon>Bacteria</taxon>
        <taxon>Pseudomonadati</taxon>
        <taxon>Pseudomonadota</taxon>
        <taxon>Gammaproteobacteria</taxon>
        <taxon>Oceanospirillales</taxon>
        <taxon>Oleiphilaceae</taxon>
        <taxon>Oleiphilus</taxon>
    </lineage>
</organism>
<keyword evidence="1" id="KW-1133">Transmembrane helix</keyword>
<dbReference type="RefSeq" id="WP_087461028.1">
    <property type="nucleotide sequence ID" value="NZ_CP021425.1"/>
</dbReference>
<dbReference type="GO" id="GO:0016746">
    <property type="term" value="F:acyltransferase activity"/>
    <property type="evidence" value="ECO:0007669"/>
    <property type="project" value="UniProtKB-KW"/>
</dbReference>
<keyword evidence="4" id="KW-1185">Reference proteome</keyword>
<keyword evidence="1" id="KW-0472">Membrane</keyword>
<keyword evidence="1" id="KW-0812">Transmembrane</keyword>
<keyword evidence="3" id="KW-0808">Transferase</keyword>
<dbReference type="PANTHER" id="PTHR10983:SF16">
    <property type="entry name" value="LYSOCARDIOLIPIN ACYLTRANSFERASE 1"/>
    <property type="match status" value="1"/>
</dbReference>
<dbReference type="Pfam" id="PF01553">
    <property type="entry name" value="Acyltransferase"/>
    <property type="match status" value="1"/>
</dbReference>
<feature type="domain" description="Phospholipid/glycerol acyltransferase" evidence="2">
    <location>
        <begin position="89"/>
        <end position="212"/>
    </location>
</feature>
<evidence type="ECO:0000256" key="1">
    <source>
        <dbReference type="SAM" id="Phobius"/>
    </source>
</evidence>
<evidence type="ECO:0000313" key="3">
    <source>
        <dbReference type="EMBL" id="ARU55987.1"/>
    </source>
</evidence>
<name>A0A1Y0I666_9GAMM</name>
<dbReference type="SMART" id="SM00563">
    <property type="entry name" value="PlsC"/>
    <property type="match status" value="1"/>
</dbReference>
<gene>
    <name evidence="3" type="ORF">OLMES_1913</name>
</gene>
<dbReference type="KEGG" id="ome:OLMES_1913"/>
<feature type="transmembrane region" description="Helical" evidence="1">
    <location>
        <begin position="12"/>
        <end position="38"/>
    </location>
</feature>
<dbReference type="OrthoDB" id="319710at2"/>
<dbReference type="InterPro" id="IPR002123">
    <property type="entry name" value="Plipid/glycerol_acylTrfase"/>
</dbReference>
<proteinExistence type="predicted"/>
<protein>
    <submittedName>
        <fullName evidence="3">Phospholipid/glycerol acyltransferase</fullName>
    </submittedName>
</protein>
<dbReference type="SUPFAM" id="SSF69593">
    <property type="entry name" value="Glycerol-3-phosphate (1)-acyltransferase"/>
    <property type="match status" value="1"/>
</dbReference>
<accession>A0A1Y0I666</accession>